<gene>
    <name evidence="2" type="ORF">K7472_30990</name>
</gene>
<feature type="transmembrane region" description="Helical" evidence="1">
    <location>
        <begin position="21"/>
        <end position="42"/>
    </location>
</feature>
<keyword evidence="3" id="KW-1185">Reference proteome</keyword>
<organism evidence="2 3">
    <name type="scientific">Streptantibioticus parmotrematis</name>
    <dbReference type="NCBI Taxonomy" id="2873249"/>
    <lineage>
        <taxon>Bacteria</taxon>
        <taxon>Bacillati</taxon>
        <taxon>Actinomycetota</taxon>
        <taxon>Actinomycetes</taxon>
        <taxon>Kitasatosporales</taxon>
        <taxon>Streptomycetaceae</taxon>
        <taxon>Streptantibioticus</taxon>
    </lineage>
</organism>
<reference evidence="2 3" key="1">
    <citation type="submission" date="2021-08" db="EMBL/GenBank/DDBJ databases">
        <title>Streptomyces sp. PTM05 isolated from lichen.</title>
        <authorList>
            <person name="Somphong A."/>
            <person name="Phongsopitanun W."/>
            <person name="Tanasupawat S."/>
        </authorList>
    </citation>
    <scope>NUCLEOTIDE SEQUENCE [LARGE SCALE GENOMIC DNA]</scope>
    <source>
        <strain evidence="2 3">Ptm05</strain>
    </source>
</reference>
<comment type="caution">
    <text evidence="2">The sequence shown here is derived from an EMBL/GenBank/DDBJ whole genome shotgun (WGS) entry which is preliminary data.</text>
</comment>
<keyword evidence="1" id="KW-0812">Transmembrane</keyword>
<evidence type="ECO:0000313" key="3">
    <source>
        <dbReference type="Proteomes" id="UP001198565"/>
    </source>
</evidence>
<name>A0ABS7R1A6_9ACTN</name>
<evidence type="ECO:0000313" key="2">
    <source>
        <dbReference type="EMBL" id="MBY8889240.1"/>
    </source>
</evidence>
<evidence type="ECO:0008006" key="4">
    <source>
        <dbReference type="Google" id="ProtNLM"/>
    </source>
</evidence>
<proteinExistence type="predicted"/>
<protein>
    <recommendedName>
        <fullName evidence="4">Flp pilus-assembly TadG-like N-terminal domain-containing protein</fullName>
    </recommendedName>
</protein>
<accession>A0ABS7R1A6</accession>
<keyword evidence="1" id="KW-1133">Transmembrane helix</keyword>
<keyword evidence="1" id="KW-0472">Membrane</keyword>
<dbReference type="Proteomes" id="UP001198565">
    <property type="component" value="Unassembled WGS sequence"/>
</dbReference>
<sequence length="150" mass="15470">MTTPSAARRRTLPRRWREETGSMSLFYAVCLTGIFMILGLVVDGGGRLQAGSRADSLAQEAARAGGEQVDPAQAITGTAIAVQPAAAQQAASSYLHQAGVTGEVSVSDSGQTLSVTVHTTYHPVFASLLGFSSMPVTGHATATLLTHAEG</sequence>
<dbReference type="EMBL" id="JAINVZ010000038">
    <property type="protein sequence ID" value="MBY8889240.1"/>
    <property type="molecule type" value="Genomic_DNA"/>
</dbReference>
<evidence type="ECO:0000256" key="1">
    <source>
        <dbReference type="SAM" id="Phobius"/>
    </source>
</evidence>